<evidence type="ECO:0000313" key="3">
    <source>
        <dbReference type="EMBL" id="ADM64569.1"/>
    </source>
</evidence>
<feature type="coiled-coil region" evidence="1">
    <location>
        <begin position="61"/>
        <end position="132"/>
    </location>
</feature>
<accession>F8R072</accession>
<dbReference type="EMBL" id="HM459597">
    <property type="protein sequence ID" value="ADM64569.1"/>
    <property type="molecule type" value="mRNA"/>
</dbReference>
<dbReference type="Pfam" id="PF07464">
    <property type="entry name" value="ApoLp-III"/>
    <property type="match status" value="1"/>
</dbReference>
<dbReference type="SUPFAM" id="SSF47857">
    <property type="entry name" value="Apolipophorin-III"/>
    <property type="match status" value="1"/>
</dbReference>
<dbReference type="InterPro" id="IPR010009">
    <property type="entry name" value="ApoLp-III"/>
</dbReference>
<reference evidence="3" key="1">
    <citation type="submission" date="2010-06" db="EMBL/GenBank/DDBJ databases">
        <title>Apolipophorin III levels in Hepialus pui Zhang et al. during Cordyceps sinensis (Berk.) Sacc. infection.</title>
        <authorList>
            <person name="Sun Z.X."/>
            <person name="Zhang G.R."/>
        </authorList>
    </citation>
    <scope>NUCLEOTIDE SEQUENCE</scope>
</reference>
<name>F8R072_THIPU</name>
<dbReference type="CDD" id="cd13769">
    <property type="entry name" value="ApoLp-III_like"/>
    <property type="match status" value="1"/>
</dbReference>
<dbReference type="AlphaFoldDB" id="F8R072"/>
<feature type="signal peptide" evidence="2">
    <location>
        <begin position="1"/>
        <end position="20"/>
    </location>
</feature>
<proteinExistence type="evidence at transcript level"/>
<keyword evidence="2" id="KW-0732">Signal</keyword>
<feature type="chain" id="PRO_5003383094" evidence="2">
    <location>
        <begin position="21"/>
        <end position="191"/>
    </location>
</feature>
<keyword evidence="1" id="KW-0175">Coiled coil</keyword>
<dbReference type="GO" id="GO:0006869">
    <property type="term" value="P:lipid transport"/>
    <property type="evidence" value="ECO:0007669"/>
    <property type="project" value="InterPro"/>
</dbReference>
<dbReference type="GO" id="GO:0005576">
    <property type="term" value="C:extracellular region"/>
    <property type="evidence" value="ECO:0007669"/>
    <property type="project" value="InterPro"/>
</dbReference>
<dbReference type="GO" id="GO:0008289">
    <property type="term" value="F:lipid binding"/>
    <property type="evidence" value="ECO:0007669"/>
    <property type="project" value="InterPro"/>
</dbReference>
<evidence type="ECO:0000256" key="2">
    <source>
        <dbReference type="SAM" id="SignalP"/>
    </source>
</evidence>
<dbReference type="Gene3D" id="1.20.120.20">
    <property type="entry name" value="Apolipoprotein"/>
    <property type="match status" value="1"/>
</dbReference>
<organism evidence="3">
    <name type="scientific">Thitarodes pui</name>
    <name type="common">Moth</name>
    <name type="synonym">Hepialus pui</name>
    <dbReference type="NCBI Taxonomy" id="507567"/>
    <lineage>
        <taxon>Eukaryota</taxon>
        <taxon>Metazoa</taxon>
        <taxon>Ecdysozoa</taxon>
        <taxon>Arthropoda</taxon>
        <taxon>Hexapoda</taxon>
        <taxon>Insecta</taxon>
        <taxon>Pterygota</taxon>
        <taxon>Neoptera</taxon>
        <taxon>Endopterygota</taxon>
        <taxon>Lepidoptera</taxon>
        <taxon>Glossata</taxon>
        <taxon>Exoporia</taxon>
        <taxon>Hepialoidea</taxon>
        <taxon>Hepialidae</taxon>
        <taxon>Thitarodes</taxon>
    </lineage>
</organism>
<sequence length="191" mass="20578">MAAKYFIAVCVAAFALSASGSRIARDAPAQGIQLEEIQKNANEVLTALNKNFNALVGVKDNEELQRALQKQSDDLAANLANLSSKLKDQFKDAGEKVQKAADEASTKLNEAVEELKKKNPEVEAKAKDLGEKLKAGFQNAIAESQKVAKALSENTEGIDAKVTEGFKTAYEQVLKGAEDLRARLNEATKKA</sequence>
<protein>
    <submittedName>
        <fullName evidence="3">Apolipophorin-III</fullName>
    </submittedName>
</protein>
<evidence type="ECO:0000256" key="1">
    <source>
        <dbReference type="SAM" id="Coils"/>
    </source>
</evidence>